<evidence type="ECO:0000256" key="6">
    <source>
        <dbReference type="ARBA" id="ARBA00022840"/>
    </source>
</evidence>
<feature type="domain" description="Helicase C-terminal" evidence="11">
    <location>
        <begin position="440"/>
        <end position="616"/>
    </location>
</feature>
<dbReference type="PANTHER" id="PTHR14025">
    <property type="entry name" value="FANCONI ANEMIA GROUP M FANCM FAMILY MEMBER"/>
    <property type="match status" value="1"/>
</dbReference>
<comment type="similarity">
    <text evidence="2">Belongs to the DEAD box helicase family. DEAH subfamily. FANCM sub-subfamily.</text>
</comment>
<feature type="region of interest" description="Disordered" evidence="9">
    <location>
        <begin position="761"/>
        <end position="808"/>
    </location>
</feature>
<protein>
    <recommendedName>
        <fullName evidence="14">Fanconi anemia group M protein</fullName>
    </recommendedName>
</protein>
<gene>
    <name evidence="12" type="ORF">O3M35_010465</name>
</gene>
<feature type="compositionally biased region" description="Low complexity" evidence="9">
    <location>
        <begin position="1372"/>
        <end position="1397"/>
    </location>
</feature>
<evidence type="ECO:0000256" key="1">
    <source>
        <dbReference type="ARBA" id="ARBA00004123"/>
    </source>
</evidence>
<dbReference type="PROSITE" id="PS51194">
    <property type="entry name" value="HELICASE_CTER"/>
    <property type="match status" value="1"/>
</dbReference>
<evidence type="ECO:0000256" key="5">
    <source>
        <dbReference type="ARBA" id="ARBA00022806"/>
    </source>
</evidence>
<dbReference type="GO" id="GO:0005524">
    <property type="term" value="F:ATP binding"/>
    <property type="evidence" value="ECO:0007669"/>
    <property type="project" value="UniProtKB-KW"/>
</dbReference>
<evidence type="ECO:0000256" key="8">
    <source>
        <dbReference type="SAM" id="Coils"/>
    </source>
</evidence>
<feature type="region of interest" description="Disordered" evidence="9">
    <location>
        <begin position="1440"/>
        <end position="1461"/>
    </location>
</feature>
<keyword evidence="3" id="KW-0547">Nucleotide-binding</keyword>
<feature type="coiled-coil region" evidence="8">
    <location>
        <begin position="1146"/>
        <end position="1173"/>
    </location>
</feature>
<evidence type="ECO:0000313" key="12">
    <source>
        <dbReference type="EMBL" id="KAK9504022.1"/>
    </source>
</evidence>
<dbReference type="GO" id="GO:0043138">
    <property type="term" value="F:3'-5' DNA helicase activity"/>
    <property type="evidence" value="ECO:0007669"/>
    <property type="project" value="InterPro"/>
</dbReference>
<organism evidence="12 13">
    <name type="scientific">Rhynocoris fuscipes</name>
    <dbReference type="NCBI Taxonomy" id="488301"/>
    <lineage>
        <taxon>Eukaryota</taxon>
        <taxon>Metazoa</taxon>
        <taxon>Ecdysozoa</taxon>
        <taxon>Arthropoda</taxon>
        <taxon>Hexapoda</taxon>
        <taxon>Insecta</taxon>
        <taxon>Pterygota</taxon>
        <taxon>Neoptera</taxon>
        <taxon>Paraneoptera</taxon>
        <taxon>Hemiptera</taxon>
        <taxon>Heteroptera</taxon>
        <taxon>Panheteroptera</taxon>
        <taxon>Cimicomorpha</taxon>
        <taxon>Reduviidae</taxon>
        <taxon>Harpactorinae</taxon>
        <taxon>Harpactorini</taxon>
        <taxon>Rhynocoris</taxon>
    </lineage>
</organism>
<evidence type="ECO:0000256" key="4">
    <source>
        <dbReference type="ARBA" id="ARBA00022801"/>
    </source>
</evidence>
<feature type="region of interest" description="Disordered" evidence="9">
    <location>
        <begin position="1041"/>
        <end position="1061"/>
    </location>
</feature>
<dbReference type="InterPro" id="IPR044749">
    <property type="entry name" value="FANCM_DEXDc"/>
</dbReference>
<keyword evidence="13" id="KW-1185">Reference proteome</keyword>
<dbReference type="SUPFAM" id="SSF52540">
    <property type="entry name" value="P-loop containing nucleoside triphosphate hydrolases"/>
    <property type="match status" value="1"/>
</dbReference>
<evidence type="ECO:0000259" key="10">
    <source>
        <dbReference type="PROSITE" id="PS51192"/>
    </source>
</evidence>
<dbReference type="Gene3D" id="1.20.1320.20">
    <property type="entry name" value="hef helicase domain"/>
    <property type="match status" value="1"/>
</dbReference>
<feature type="region of interest" description="Disordered" evidence="9">
    <location>
        <begin position="1595"/>
        <end position="1676"/>
    </location>
</feature>
<keyword evidence="4" id="KW-0378">Hydrolase</keyword>
<keyword evidence="8" id="KW-0175">Coiled coil</keyword>
<dbReference type="GO" id="GO:0005634">
    <property type="term" value="C:nucleus"/>
    <property type="evidence" value="ECO:0007669"/>
    <property type="project" value="UniProtKB-SubCell"/>
</dbReference>
<feature type="compositionally biased region" description="Low complexity" evidence="9">
    <location>
        <begin position="1445"/>
        <end position="1455"/>
    </location>
</feature>
<comment type="subcellular location">
    <subcellularLocation>
        <location evidence="1">Nucleus</location>
    </subcellularLocation>
</comment>
<evidence type="ECO:0000259" key="11">
    <source>
        <dbReference type="PROSITE" id="PS51194"/>
    </source>
</evidence>
<dbReference type="FunFam" id="3.40.50.300:FF:000861">
    <property type="entry name" value="Fanconi anemia, complementation group M"/>
    <property type="match status" value="1"/>
</dbReference>
<feature type="compositionally biased region" description="Polar residues" evidence="9">
    <location>
        <begin position="1618"/>
        <end position="1629"/>
    </location>
</feature>
<evidence type="ECO:0000256" key="7">
    <source>
        <dbReference type="ARBA" id="ARBA00023242"/>
    </source>
</evidence>
<dbReference type="GO" id="GO:0036297">
    <property type="term" value="P:interstrand cross-link repair"/>
    <property type="evidence" value="ECO:0007669"/>
    <property type="project" value="TreeGrafter"/>
</dbReference>
<dbReference type="SMART" id="SM00487">
    <property type="entry name" value="DEXDc"/>
    <property type="match status" value="1"/>
</dbReference>
<feature type="compositionally biased region" description="Polar residues" evidence="9">
    <location>
        <begin position="1042"/>
        <end position="1057"/>
    </location>
</feature>
<feature type="domain" description="Helicase ATP-binding" evidence="10">
    <location>
        <begin position="105"/>
        <end position="273"/>
    </location>
</feature>
<dbReference type="GO" id="GO:0009378">
    <property type="term" value="F:four-way junction helicase activity"/>
    <property type="evidence" value="ECO:0007669"/>
    <property type="project" value="TreeGrafter"/>
</dbReference>
<dbReference type="InterPro" id="IPR014001">
    <property type="entry name" value="Helicase_ATP-bd"/>
</dbReference>
<evidence type="ECO:0000256" key="9">
    <source>
        <dbReference type="SAM" id="MobiDB-lite"/>
    </source>
</evidence>
<sequence>MDDTLADLLEGNEDDILAKVQAESLRFYNEVELPRLQLEKQVANENHLREEPLEEEAKPSCSRANIEKEATVLYEGEEAPGFHLTAGSTYIYPTNYPIRQYQSNITKTALFKNTLVTLPTGLGKTFIAAVVMYNYYRWYPKGKVVFMAPTRPLVAQQIKACHHIMNIPVSDTTEMTGLNNADQRKILWKEKRVFFLTPQVMVNDLKSGLCPPNLVKCIVFDEAHRAVKDYAYCQVVKLMAAAGAQYRTLALSATPGSDINAVQQVIRNLNISILEIRGEDSLDVAPYTHSKSVEKVVVELSPNILRVKEDFLQIYDKYARRLKDFKALNSNISVMSKFQVLKACEKFRNNPPRNIPSSVLGSLICDFTVCMSLAHSLELLQTYGLRAFHSYLKNEGGEKCSAAITRLKNDEDLQRMLEQLNEILYPKAESHRPYTWGHPKLQKLVFTLNEHFNKNETTAPTKAIVFCQYRVVVNEIVNILSKCPNIKAAIFIGQSGGKDKGMTQQQQLQIMKDFREGRLNCLVATCVAEEGLDIGEVDLILLMEAQKSPVRLVQRLGRTGRKRKGRCVVFLTQGKELEKFHSAMAARKGYVNNIINSEVIKSSLCQYSPAMIPSNINPKQQLVHIVATELVSPAKAIKKKQASIKNICESEQSPFLSAEQFNEIKSTVGLPDLNFNKLPKRIEIWHKDNLGQTFVDELLDGKVSALSCWNDWNTAECEAYLVSHTYETKSLCHLLSLAKNKEQLGKMAENYELNKALTTFNESPSKKKRPNEVIEISPSKSPRKTVKESKSPSKKKKMGKNKIELKQNGNQKTNKIIEIIDLVDEDTLSPPPQNNLNSPAPVLEDNDNFLDALGKLFELDQTFNDKIKQEKELFSFPQKIHKMNSTFNHYLNPKSFKVKYCTIIPKDDLPDLDAIKNKLNCLVIEEKKSKFNEKEIMEERIQADNEVVEEMLFFDEKMINSSCLKESEKINNEEQDNAMDLDDEFVVSVDDLFEDGSDLENFALQDIEIKEVNHAKTNENLSVKNCKNIEKINQLIIPNRLKGSNNSKTSTPVQNPNDNEEIWEDTPDVLKKMNNFSFETSKIVCSTPLNSKIKDKDLIETVSLEKNSVHEADEEGVWNLSDLFDSDSDEKKMPIISTCNSTMVGITQMVNDIEKIKEEKHNLNCRINQKNLETKSQKTPIVSIPEYLLKTPPTVSKEDEIKYNISNDKIKNSSISSASESPVNNSFKNSILEFILKTPPNQIKSKTPSKLNNNNIQTIANETDNFKNNFTETKLLENTIIEENANNSRDSSQRESLKPNFKTLTQLMSQNTSLNDTINSEFSFTTHRTQQNSKPNFNALKRKSLFKLNHNQESNLAVKPIVENCNNDNLTNNNNLENANEQKSNFSKSSSSSLNLKPKNDISKELKTKISESSRNSKFFDDSDEDDIFETSAFKTQKKAKDSSFEMSSSPSPIKKPSKKFIKKQRNDFIENEADVSGLISSDDSDNSSLDDLDESFINDEPNSIHPANDTHLEYLKSIKSPPGGIGKFKIPICKPCDMDVFSQQVEQDTDYFNDSFCVGTSEEEIEEEEISELELAERMLNLKRKNKKTNNLKIKSSDSSFKQKKRRRIKTPEPAISPTQNFNKTTIEISDDEDDVKNINISGPKSKRPKIIFSDSDCDSPFRKRNQKKLVISPT</sequence>
<dbReference type="PROSITE" id="PS51192">
    <property type="entry name" value="HELICASE_ATP_BIND_1"/>
    <property type="match status" value="1"/>
</dbReference>
<dbReference type="Pfam" id="PF00271">
    <property type="entry name" value="Helicase_C"/>
    <property type="match status" value="1"/>
</dbReference>
<evidence type="ECO:0000256" key="2">
    <source>
        <dbReference type="ARBA" id="ARBA00009889"/>
    </source>
</evidence>
<dbReference type="GO" id="GO:0000400">
    <property type="term" value="F:four-way junction DNA binding"/>
    <property type="evidence" value="ECO:0007669"/>
    <property type="project" value="TreeGrafter"/>
</dbReference>
<evidence type="ECO:0008006" key="14">
    <source>
        <dbReference type="Google" id="ProtNLM"/>
    </source>
</evidence>
<dbReference type="CDD" id="cd12091">
    <property type="entry name" value="FANCM_ID"/>
    <property type="match status" value="1"/>
</dbReference>
<dbReference type="GO" id="GO:0016787">
    <property type="term" value="F:hydrolase activity"/>
    <property type="evidence" value="ECO:0007669"/>
    <property type="project" value="UniProtKB-KW"/>
</dbReference>
<dbReference type="Pfam" id="PF00270">
    <property type="entry name" value="DEAD"/>
    <property type="match status" value="1"/>
</dbReference>
<dbReference type="CDD" id="cd18033">
    <property type="entry name" value="DEXDc_FANCM"/>
    <property type="match status" value="1"/>
</dbReference>
<name>A0AAW1D0A0_9HEMI</name>
<keyword evidence="6" id="KW-0067">ATP-binding</keyword>
<comment type="caution">
    <text evidence="12">The sequence shown here is derived from an EMBL/GenBank/DDBJ whole genome shotgun (WGS) entry which is preliminary data.</text>
</comment>
<dbReference type="Gene3D" id="3.40.50.300">
    <property type="entry name" value="P-loop containing nucleotide triphosphate hydrolases"/>
    <property type="match status" value="2"/>
</dbReference>
<evidence type="ECO:0000313" key="13">
    <source>
        <dbReference type="Proteomes" id="UP001461498"/>
    </source>
</evidence>
<dbReference type="InterPro" id="IPR001650">
    <property type="entry name" value="Helicase_C-like"/>
</dbReference>
<dbReference type="InterPro" id="IPR011545">
    <property type="entry name" value="DEAD/DEAH_box_helicase_dom"/>
</dbReference>
<dbReference type="GO" id="GO:0045003">
    <property type="term" value="P:double-strand break repair via synthesis-dependent strand annealing"/>
    <property type="evidence" value="ECO:0007669"/>
    <property type="project" value="TreeGrafter"/>
</dbReference>
<keyword evidence="7" id="KW-0539">Nucleus</keyword>
<reference evidence="12 13" key="1">
    <citation type="submission" date="2022-12" db="EMBL/GenBank/DDBJ databases">
        <title>Chromosome-level genome assembly of true bugs.</title>
        <authorList>
            <person name="Ma L."/>
            <person name="Li H."/>
        </authorList>
    </citation>
    <scope>NUCLEOTIDE SEQUENCE [LARGE SCALE GENOMIC DNA]</scope>
    <source>
        <strain evidence="12">Lab_2022b</strain>
    </source>
</reference>
<dbReference type="EMBL" id="JAPXFL010000007">
    <property type="protein sequence ID" value="KAK9504022.1"/>
    <property type="molecule type" value="Genomic_DNA"/>
</dbReference>
<dbReference type="InterPro" id="IPR039686">
    <property type="entry name" value="FANCM/Mph1-like_ID"/>
</dbReference>
<dbReference type="PANTHER" id="PTHR14025:SF20">
    <property type="entry name" value="FANCONI ANEMIA GROUP M PROTEIN"/>
    <property type="match status" value="1"/>
</dbReference>
<keyword evidence="5" id="KW-0347">Helicase</keyword>
<dbReference type="InterPro" id="IPR027417">
    <property type="entry name" value="P-loop_NTPase"/>
</dbReference>
<dbReference type="SMART" id="SM00490">
    <property type="entry name" value="HELICc"/>
    <property type="match status" value="1"/>
</dbReference>
<feature type="region of interest" description="Disordered" evidence="9">
    <location>
        <begin position="1372"/>
        <end position="1400"/>
    </location>
</feature>
<proteinExistence type="inferred from homology"/>
<evidence type="ECO:0000256" key="3">
    <source>
        <dbReference type="ARBA" id="ARBA00022741"/>
    </source>
</evidence>
<accession>A0AAW1D0A0</accession>
<dbReference type="Proteomes" id="UP001461498">
    <property type="component" value="Unassembled WGS sequence"/>
</dbReference>